<name>A0A3M2RXY9_9HYPO</name>
<feature type="region of interest" description="Disordered" evidence="1">
    <location>
        <begin position="1"/>
        <end position="81"/>
    </location>
</feature>
<dbReference type="EMBL" id="NKUJ01000214">
    <property type="protein sequence ID" value="RMJ10133.1"/>
    <property type="molecule type" value="Genomic_DNA"/>
</dbReference>
<evidence type="ECO:0000313" key="3">
    <source>
        <dbReference type="Proteomes" id="UP000277212"/>
    </source>
</evidence>
<feature type="compositionally biased region" description="Polar residues" evidence="1">
    <location>
        <begin position="16"/>
        <end position="31"/>
    </location>
</feature>
<comment type="caution">
    <text evidence="2">The sequence shown here is derived from an EMBL/GenBank/DDBJ whole genome shotgun (WGS) entry which is preliminary data.</text>
</comment>
<reference evidence="2 3" key="1">
    <citation type="submission" date="2017-06" db="EMBL/GenBank/DDBJ databases">
        <title>Comparative genomic analysis of Ambrosia Fusariam Clade fungi.</title>
        <authorList>
            <person name="Stajich J.E."/>
            <person name="Carrillo J."/>
            <person name="Kijimoto T."/>
            <person name="Eskalen A."/>
            <person name="O'Donnell K."/>
            <person name="Kasson M."/>
        </authorList>
    </citation>
    <scope>NUCLEOTIDE SEQUENCE [LARGE SCALE GENOMIC DNA]</scope>
    <source>
        <strain evidence="2">UCR3666</strain>
    </source>
</reference>
<proteinExistence type="predicted"/>
<organism evidence="2 3">
    <name type="scientific">Fusarium kuroshium</name>
    <dbReference type="NCBI Taxonomy" id="2010991"/>
    <lineage>
        <taxon>Eukaryota</taxon>
        <taxon>Fungi</taxon>
        <taxon>Dikarya</taxon>
        <taxon>Ascomycota</taxon>
        <taxon>Pezizomycotina</taxon>
        <taxon>Sordariomycetes</taxon>
        <taxon>Hypocreomycetidae</taxon>
        <taxon>Hypocreales</taxon>
        <taxon>Nectriaceae</taxon>
        <taxon>Fusarium</taxon>
        <taxon>Fusarium solani species complex</taxon>
    </lineage>
</organism>
<keyword evidence="3" id="KW-1185">Reference proteome</keyword>
<gene>
    <name evidence="2" type="ORF">CDV36_010249</name>
</gene>
<feature type="compositionally biased region" description="Polar residues" evidence="1">
    <location>
        <begin position="57"/>
        <end position="70"/>
    </location>
</feature>
<sequence>MLPQKRPSRLQEQGHRNTINLPITQLSQISPTHEHDRSRHHRRDQTHFSERQAIPSDGTTITKTNESQGVNPGDDSSDECRQEDEAHMLCRQYKISLRSPSPDTP</sequence>
<accession>A0A3M2RXY9</accession>
<dbReference type="Proteomes" id="UP000277212">
    <property type="component" value="Unassembled WGS sequence"/>
</dbReference>
<evidence type="ECO:0000256" key="1">
    <source>
        <dbReference type="SAM" id="MobiDB-lite"/>
    </source>
</evidence>
<dbReference type="AlphaFoldDB" id="A0A3M2RXY9"/>
<protein>
    <submittedName>
        <fullName evidence="2">Uncharacterized protein</fullName>
    </submittedName>
</protein>
<evidence type="ECO:0000313" key="2">
    <source>
        <dbReference type="EMBL" id="RMJ10133.1"/>
    </source>
</evidence>